<dbReference type="Proteomes" id="UP000708148">
    <property type="component" value="Unassembled WGS sequence"/>
</dbReference>
<dbReference type="InterPro" id="IPR036956">
    <property type="entry name" value="Impact_N_sf"/>
</dbReference>
<dbReference type="InterPro" id="IPR001498">
    <property type="entry name" value="Impact_N"/>
</dbReference>
<dbReference type="InterPro" id="IPR023582">
    <property type="entry name" value="Impact"/>
</dbReference>
<organism evidence="4 5">
    <name type="scientific">Ostreobium quekettii</name>
    <dbReference type="NCBI Taxonomy" id="121088"/>
    <lineage>
        <taxon>Eukaryota</taxon>
        <taxon>Viridiplantae</taxon>
        <taxon>Chlorophyta</taxon>
        <taxon>core chlorophytes</taxon>
        <taxon>Ulvophyceae</taxon>
        <taxon>TCBD clade</taxon>
        <taxon>Bryopsidales</taxon>
        <taxon>Ostreobineae</taxon>
        <taxon>Ostreobiaceae</taxon>
        <taxon>Ostreobium</taxon>
    </lineage>
</organism>
<dbReference type="PROSITE" id="PS00910">
    <property type="entry name" value="UPF0029"/>
    <property type="match status" value="1"/>
</dbReference>
<dbReference type="Gene3D" id="3.30.230.30">
    <property type="entry name" value="Impact, N-terminal domain"/>
    <property type="match status" value="1"/>
</dbReference>
<dbReference type="EMBL" id="CAJHUC010001944">
    <property type="protein sequence ID" value="CAD7702772.1"/>
    <property type="molecule type" value="Genomic_DNA"/>
</dbReference>
<evidence type="ECO:0000313" key="5">
    <source>
        <dbReference type="Proteomes" id="UP000708148"/>
    </source>
</evidence>
<dbReference type="InterPro" id="IPR015269">
    <property type="entry name" value="UPF0029_Impact_C"/>
</dbReference>
<dbReference type="InterPro" id="IPR035647">
    <property type="entry name" value="EFG_III/V"/>
</dbReference>
<dbReference type="PANTHER" id="PTHR16301:SF20">
    <property type="entry name" value="IMPACT FAMILY MEMBER YIGZ"/>
    <property type="match status" value="1"/>
</dbReference>
<dbReference type="Pfam" id="PF09186">
    <property type="entry name" value="DUF1949"/>
    <property type="match status" value="1"/>
</dbReference>
<feature type="domain" description="UPF0029" evidence="3">
    <location>
        <begin position="119"/>
        <end position="175"/>
    </location>
</feature>
<comment type="similarity">
    <text evidence="1">Belongs to the IMPACT family.</text>
</comment>
<dbReference type="AlphaFoldDB" id="A0A8S1J5R5"/>
<dbReference type="InterPro" id="IPR020568">
    <property type="entry name" value="Ribosomal_Su5_D2-typ_SF"/>
</dbReference>
<keyword evidence="5" id="KW-1185">Reference proteome</keyword>
<sequence length="183" mass="19306">MVKKSKFIATAWPVDSSQEALALVKQHGDPSASHNCFAYKIGNEFRSSDDGEPGGTAGRPMLAAVEAEGLCHLCVMVTRYFGGIKLGAGGLARAYGGAARMCLKAAQRQFVNPKAEIELKVGYGALGAVYTALQKCDAQRLDEMFGAGGVVTLRISVAASQAEELSSKISNATRGHAVLRRTK</sequence>
<proteinExistence type="inferred from homology"/>
<evidence type="ECO:0000256" key="1">
    <source>
        <dbReference type="ARBA" id="ARBA00007665"/>
    </source>
</evidence>
<dbReference type="Gene3D" id="3.30.70.240">
    <property type="match status" value="1"/>
</dbReference>
<evidence type="ECO:0008006" key="6">
    <source>
        <dbReference type="Google" id="ProtNLM"/>
    </source>
</evidence>
<accession>A0A8S1J5R5</accession>
<feature type="domain" description="Impact N-terminal" evidence="2">
    <location>
        <begin position="3"/>
        <end position="103"/>
    </location>
</feature>
<reference evidence="4" key="1">
    <citation type="submission" date="2020-12" db="EMBL/GenBank/DDBJ databases">
        <authorList>
            <person name="Iha C."/>
        </authorList>
    </citation>
    <scope>NUCLEOTIDE SEQUENCE</scope>
</reference>
<dbReference type="SUPFAM" id="SSF54211">
    <property type="entry name" value="Ribosomal protein S5 domain 2-like"/>
    <property type="match status" value="1"/>
</dbReference>
<evidence type="ECO:0000259" key="2">
    <source>
        <dbReference type="Pfam" id="PF01205"/>
    </source>
</evidence>
<gene>
    <name evidence="4" type="ORF">OSTQU699_LOCUS8129</name>
</gene>
<dbReference type="OrthoDB" id="566296at2759"/>
<dbReference type="PANTHER" id="PTHR16301">
    <property type="entry name" value="IMPACT-RELATED"/>
    <property type="match status" value="1"/>
</dbReference>
<name>A0A8S1J5R5_9CHLO</name>
<dbReference type="GO" id="GO:0005737">
    <property type="term" value="C:cytoplasm"/>
    <property type="evidence" value="ECO:0007669"/>
    <property type="project" value="TreeGrafter"/>
</dbReference>
<protein>
    <recommendedName>
        <fullName evidence="6">Impact N-terminal domain-containing protein</fullName>
    </recommendedName>
</protein>
<comment type="caution">
    <text evidence="4">The sequence shown here is derived from an EMBL/GenBank/DDBJ whole genome shotgun (WGS) entry which is preliminary data.</text>
</comment>
<evidence type="ECO:0000313" key="4">
    <source>
        <dbReference type="EMBL" id="CAD7702772.1"/>
    </source>
</evidence>
<evidence type="ECO:0000259" key="3">
    <source>
        <dbReference type="Pfam" id="PF09186"/>
    </source>
</evidence>
<dbReference type="InterPro" id="IPR020569">
    <property type="entry name" value="UPF0029_Impact_CS"/>
</dbReference>
<dbReference type="GO" id="GO:0006446">
    <property type="term" value="P:regulation of translational initiation"/>
    <property type="evidence" value="ECO:0007669"/>
    <property type="project" value="TreeGrafter"/>
</dbReference>
<dbReference type="SUPFAM" id="SSF54980">
    <property type="entry name" value="EF-G C-terminal domain-like"/>
    <property type="match status" value="1"/>
</dbReference>
<dbReference type="Pfam" id="PF01205">
    <property type="entry name" value="Impact_N"/>
    <property type="match status" value="1"/>
</dbReference>